<evidence type="ECO:0000313" key="2">
    <source>
        <dbReference type="Proteomes" id="UP000182649"/>
    </source>
</evidence>
<name>A0A1I7GWB1_9PROT</name>
<dbReference type="EMBL" id="FPBZ01000006">
    <property type="protein sequence ID" value="SFU52709.1"/>
    <property type="molecule type" value="Genomic_DNA"/>
</dbReference>
<proteinExistence type="predicted"/>
<accession>A0A1I7GWB1</accession>
<sequence>MGFEGRYLFSIWNGNRSDRVHDEAATRRVCRRRMSLKELALIPVLKKTVAVGDV</sequence>
<organism evidence="1 2">
    <name type="scientific">Nitrosospira multiformis</name>
    <dbReference type="NCBI Taxonomy" id="1231"/>
    <lineage>
        <taxon>Bacteria</taxon>
        <taxon>Pseudomonadati</taxon>
        <taxon>Pseudomonadota</taxon>
        <taxon>Betaproteobacteria</taxon>
        <taxon>Nitrosomonadales</taxon>
        <taxon>Nitrosomonadaceae</taxon>
        <taxon>Nitrosospira</taxon>
    </lineage>
</organism>
<evidence type="ECO:0000313" key="1">
    <source>
        <dbReference type="EMBL" id="SFU52709.1"/>
    </source>
</evidence>
<reference evidence="1 2" key="1">
    <citation type="submission" date="2016-10" db="EMBL/GenBank/DDBJ databases">
        <authorList>
            <person name="de Groot N.N."/>
        </authorList>
    </citation>
    <scope>NUCLEOTIDE SEQUENCE [LARGE SCALE GENOMIC DNA]</scope>
    <source>
        <strain evidence="1 2">Nl14</strain>
    </source>
</reference>
<dbReference type="Proteomes" id="UP000182649">
    <property type="component" value="Unassembled WGS sequence"/>
</dbReference>
<gene>
    <name evidence="1" type="ORF">SAMN05216417_10630</name>
</gene>
<dbReference type="AlphaFoldDB" id="A0A1I7GWB1"/>
<protein>
    <submittedName>
        <fullName evidence="1">Uncharacterized protein</fullName>
    </submittedName>
</protein>